<dbReference type="EMBL" id="VDFW01000002">
    <property type="protein sequence ID" value="TNC29182.1"/>
    <property type="molecule type" value="Genomic_DNA"/>
</dbReference>
<organism evidence="6 7">
    <name type="scientific">Amycolatopsis alkalitolerans</name>
    <dbReference type="NCBI Taxonomy" id="2547244"/>
    <lineage>
        <taxon>Bacteria</taxon>
        <taxon>Bacillati</taxon>
        <taxon>Actinomycetota</taxon>
        <taxon>Actinomycetes</taxon>
        <taxon>Pseudonocardiales</taxon>
        <taxon>Pseudonocardiaceae</taxon>
        <taxon>Amycolatopsis</taxon>
    </lineage>
</organism>
<evidence type="ECO:0000259" key="5">
    <source>
        <dbReference type="Pfam" id="PF07992"/>
    </source>
</evidence>
<dbReference type="InterPro" id="IPR023753">
    <property type="entry name" value="FAD/NAD-binding_dom"/>
</dbReference>
<evidence type="ECO:0000313" key="6">
    <source>
        <dbReference type="EMBL" id="TNC29182.1"/>
    </source>
</evidence>
<dbReference type="SUPFAM" id="SSF51905">
    <property type="entry name" value="FAD/NAD(P)-binding domain"/>
    <property type="match status" value="2"/>
</dbReference>
<accession>A0A5C4MCM0</accession>
<keyword evidence="2" id="KW-0285">Flavoprotein</keyword>
<dbReference type="PRINTS" id="PR00368">
    <property type="entry name" value="FADPNR"/>
</dbReference>
<keyword evidence="4" id="KW-0560">Oxidoreductase</keyword>
<proteinExistence type="predicted"/>
<dbReference type="Gene3D" id="3.50.50.60">
    <property type="entry name" value="FAD/NAD(P)-binding domain"/>
    <property type="match status" value="2"/>
</dbReference>
<name>A0A5C4MCM0_9PSEU</name>
<dbReference type="PANTHER" id="PTHR43557:SF2">
    <property type="entry name" value="RIESKE DOMAIN-CONTAINING PROTEIN-RELATED"/>
    <property type="match status" value="1"/>
</dbReference>
<evidence type="ECO:0000313" key="7">
    <source>
        <dbReference type="Proteomes" id="UP000305546"/>
    </source>
</evidence>
<gene>
    <name evidence="6" type="ORF">FG385_03605</name>
</gene>
<dbReference type="SUPFAM" id="SSF55424">
    <property type="entry name" value="FAD/NAD-linked reductases, dimerisation (C-terminal) domain"/>
    <property type="match status" value="1"/>
</dbReference>
<dbReference type="AlphaFoldDB" id="A0A5C4MCM0"/>
<dbReference type="InterPro" id="IPR016156">
    <property type="entry name" value="FAD/NAD-linked_Rdtase_dimer_sf"/>
</dbReference>
<keyword evidence="7" id="KW-1185">Reference proteome</keyword>
<keyword evidence="3" id="KW-0274">FAD</keyword>
<reference evidence="6 7" key="1">
    <citation type="submission" date="2019-06" db="EMBL/GenBank/DDBJ databases">
        <title>Amycolatopsis alkalitolerans sp. nov., isolated from Gastrodia elata Blume.</title>
        <authorList>
            <person name="Narsing Rao M.P."/>
            <person name="Li W.J."/>
        </authorList>
    </citation>
    <scope>NUCLEOTIDE SEQUENCE [LARGE SCALE GENOMIC DNA]</scope>
    <source>
        <strain evidence="6 7">SYSUP0005</strain>
    </source>
</reference>
<evidence type="ECO:0000256" key="4">
    <source>
        <dbReference type="ARBA" id="ARBA00023002"/>
    </source>
</evidence>
<sequence>MPGGGAASRTAIRLMSPIVVVGASAAGTSAVEELVALGHEGRVVLLGAEPHPPYSRPALSKQFLAGDARAVSLPDLPAGVEFRPGTTATAVDLRRRTVTFRDTTGATASLRYAGLVVATGCRPRRILPPAFGALTVRTIEDATALASALRPDIQVVVVGAGFLGLELATAAVRHGAAVTVIDREPPLRRLLGQEISALVSRRLAEAGATFVLEPGGIAEDQDAARGFRLRSGRRLPADLLIEAVGDEPAAEWLRGSGIPLHTNGSVLSDRSGRVGEHVVAAGDVRMSTSRTPYWSAAIADGRRAARTLLGMPAPAPAPGYFWTEVFGLSVRVLGALPVRGGLRVIDGDLDSAAAVVAWTGATAAINHPIPLRRLRRALDDRAEETSHV</sequence>
<comment type="caution">
    <text evidence="6">The sequence shown here is derived from an EMBL/GenBank/DDBJ whole genome shotgun (WGS) entry which is preliminary data.</text>
</comment>
<feature type="domain" description="FAD/NAD(P)-binding" evidence="5">
    <location>
        <begin position="18"/>
        <end position="301"/>
    </location>
</feature>
<dbReference type="GO" id="GO:0016651">
    <property type="term" value="F:oxidoreductase activity, acting on NAD(P)H"/>
    <property type="evidence" value="ECO:0007669"/>
    <property type="project" value="TreeGrafter"/>
</dbReference>
<protein>
    <submittedName>
        <fullName evidence="6">FAD-dependent oxidoreductase</fullName>
    </submittedName>
</protein>
<dbReference type="Pfam" id="PF07992">
    <property type="entry name" value="Pyr_redox_2"/>
    <property type="match status" value="1"/>
</dbReference>
<dbReference type="PANTHER" id="PTHR43557">
    <property type="entry name" value="APOPTOSIS-INDUCING FACTOR 1"/>
    <property type="match status" value="1"/>
</dbReference>
<evidence type="ECO:0000256" key="3">
    <source>
        <dbReference type="ARBA" id="ARBA00022827"/>
    </source>
</evidence>
<dbReference type="InterPro" id="IPR050446">
    <property type="entry name" value="FAD-oxidoreductase/Apoptosis"/>
</dbReference>
<dbReference type="Proteomes" id="UP000305546">
    <property type="component" value="Unassembled WGS sequence"/>
</dbReference>
<evidence type="ECO:0000256" key="2">
    <source>
        <dbReference type="ARBA" id="ARBA00022630"/>
    </source>
</evidence>
<evidence type="ECO:0000256" key="1">
    <source>
        <dbReference type="ARBA" id="ARBA00001974"/>
    </source>
</evidence>
<dbReference type="InterPro" id="IPR036188">
    <property type="entry name" value="FAD/NAD-bd_sf"/>
</dbReference>
<comment type="cofactor">
    <cofactor evidence="1">
        <name>FAD</name>
        <dbReference type="ChEBI" id="CHEBI:57692"/>
    </cofactor>
</comment>
<dbReference type="GO" id="GO:0005737">
    <property type="term" value="C:cytoplasm"/>
    <property type="evidence" value="ECO:0007669"/>
    <property type="project" value="TreeGrafter"/>
</dbReference>